<reference evidence="2" key="1">
    <citation type="journal article" date="2020" name="Stud. Mycol.">
        <title>101 Dothideomycetes genomes: a test case for predicting lifestyles and emergence of pathogens.</title>
        <authorList>
            <person name="Haridas S."/>
            <person name="Albert R."/>
            <person name="Binder M."/>
            <person name="Bloem J."/>
            <person name="Labutti K."/>
            <person name="Salamov A."/>
            <person name="Andreopoulos B."/>
            <person name="Baker S."/>
            <person name="Barry K."/>
            <person name="Bills G."/>
            <person name="Bluhm B."/>
            <person name="Cannon C."/>
            <person name="Castanera R."/>
            <person name="Culley D."/>
            <person name="Daum C."/>
            <person name="Ezra D."/>
            <person name="Gonzalez J."/>
            <person name="Henrissat B."/>
            <person name="Kuo A."/>
            <person name="Liang C."/>
            <person name="Lipzen A."/>
            <person name="Lutzoni F."/>
            <person name="Magnuson J."/>
            <person name="Mondo S."/>
            <person name="Nolan M."/>
            <person name="Ohm R."/>
            <person name="Pangilinan J."/>
            <person name="Park H.-J."/>
            <person name="Ramirez L."/>
            <person name="Alfaro M."/>
            <person name="Sun H."/>
            <person name="Tritt A."/>
            <person name="Yoshinaga Y."/>
            <person name="Zwiers L.-H."/>
            <person name="Turgeon B."/>
            <person name="Goodwin S."/>
            <person name="Spatafora J."/>
            <person name="Crous P."/>
            <person name="Grigoriev I."/>
        </authorList>
    </citation>
    <scope>NUCLEOTIDE SEQUENCE</scope>
    <source>
        <strain evidence="2">CBS 119925</strain>
    </source>
</reference>
<keyword evidence="1" id="KW-0812">Transmembrane</keyword>
<keyword evidence="3" id="KW-1185">Reference proteome</keyword>
<evidence type="ECO:0000313" key="3">
    <source>
        <dbReference type="Proteomes" id="UP000799440"/>
    </source>
</evidence>
<sequence length="360" mass="40309">MDIEGGLSATAAYGTDFVNSFQNLLYSTPTSILLTILALSLSTIYLLSHTLTTMLQNRKPPKPFPFLHLPPELRDMIFTHLLSSGTPHYSAPGAENELIHAWHTGLLPPRLTLFQSTFLSRRVRRLRRNKPKTIASPAWKSNTLLLVSQQVHHEFLSLLTARKTFHLHLSESACSAFTSPPASFSSDPSTYYPTPWPLPLSTLTQLRHVVLTLTTPPCTSHQDPRHMDPGTWPLARTIEAYLSSLRAVKTLELRIIADGHPIWNPLWVWYHAIMALRVLENPGFTRMEFVSEPPVMDKNWLGRVSGSGANDGEGAGKIGKWFWCCPMGHALEGSELDGELKIREFCSRLYWDCGVCGSEG</sequence>
<dbReference type="Proteomes" id="UP000799440">
    <property type="component" value="Unassembled WGS sequence"/>
</dbReference>
<evidence type="ECO:0008006" key="4">
    <source>
        <dbReference type="Google" id="ProtNLM"/>
    </source>
</evidence>
<accession>A0A6A6V0J2</accession>
<protein>
    <recommendedName>
        <fullName evidence="4">F-box domain-containing protein</fullName>
    </recommendedName>
</protein>
<dbReference type="EMBL" id="MU006592">
    <property type="protein sequence ID" value="KAF2743955.1"/>
    <property type="molecule type" value="Genomic_DNA"/>
</dbReference>
<dbReference type="PANTHER" id="PTHR42085">
    <property type="entry name" value="F-BOX DOMAIN-CONTAINING PROTEIN"/>
    <property type="match status" value="1"/>
</dbReference>
<feature type="transmembrane region" description="Helical" evidence="1">
    <location>
        <begin position="24"/>
        <end position="48"/>
    </location>
</feature>
<dbReference type="InterPro" id="IPR038883">
    <property type="entry name" value="AN11006-like"/>
</dbReference>
<organism evidence="2 3">
    <name type="scientific">Sporormia fimetaria CBS 119925</name>
    <dbReference type="NCBI Taxonomy" id="1340428"/>
    <lineage>
        <taxon>Eukaryota</taxon>
        <taxon>Fungi</taxon>
        <taxon>Dikarya</taxon>
        <taxon>Ascomycota</taxon>
        <taxon>Pezizomycotina</taxon>
        <taxon>Dothideomycetes</taxon>
        <taxon>Pleosporomycetidae</taxon>
        <taxon>Pleosporales</taxon>
        <taxon>Sporormiaceae</taxon>
        <taxon>Sporormia</taxon>
    </lineage>
</organism>
<dbReference type="OrthoDB" id="62952at2759"/>
<keyword evidence="1" id="KW-1133">Transmembrane helix</keyword>
<gene>
    <name evidence="2" type="ORF">M011DRAFT_461213</name>
</gene>
<name>A0A6A6V0J2_9PLEO</name>
<proteinExistence type="predicted"/>
<evidence type="ECO:0000256" key="1">
    <source>
        <dbReference type="SAM" id="Phobius"/>
    </source>
</evidence>
<evidence type="ECO:0000313" key="2">
    <source>
        <dbReference type="EMBL" id="KAF2743955.1"/>
    </source>
</evidence>
<dbReference type="AlphaFoldDB" id="A0A6A6V0J2"/>
<keyword evidence="1" id="KW-0472">Membrane</keyword>
<dbReference type="PANTHER" id="PTHR42085:SF1">
    <property type="entry name" value="F-BOX DOMAIN-CONTAINING PROTEIN"/>
    <property type="match status" value="1"/>
</dbReference>